<evidence type="ECO:0000313" key="3">
    <source>
        <dbReference type="Proteomes" id="UP000776252"/>
    </source>
</evidence>
<dbReference type="NCBIfam" id="TIGR02593">
    <property type="entry name" value="CRISPR_cas5"/>
    <property type="match status" value="1"/>
</dbReference>
<dbReference type="NCBIfam" id="TIGR02592">
    <property type="entry name" value="cas_Cas5h"/>
    <property type="match status" value="1"/>
</dbReference>
<keyword evidence="3" id="KW-1185">Reference proteome</keyword>
<dbReference type="RefSeq" id="WP_216151034.1">
    <property type="nucleotide sequence ID" value="NZ_JAHLDV010000054.1"/>
</dbReference>
<organism evidence="2 3">
    <name type="scientific">Clostridium frigoris</name>
    <dbReference type="NCBI Taxonomy" id="205327"/>
    <lineage>
        <taxon>Bacteria</taxon>
        <taxon>Bacillati</taxon>
        <taxon>Bacillota</taxon>
        <taxon>Clostridia</taxon>
        <taxon>Eubacteriales</taxon>
        <taxon>Clostridiaceae</taxon>
        <taxon>Clostridium</taxon>
    </lineage>
</organism>
<keyword evidence="1" id="KW-0051">Antiviral defense</keyword>
<gene>
    <name evidence="2" type="primary">cas5b</name>
    <name evidence="2" type="ORF">KPL37_16160</name>
</gene>
<protein>
    <submittedName>
        <fullName evidence="2">Type I-B CRISPR-associated protein Cas5b</fullName>
    </submittedName>
</protein>
<sequence length="247" mass="28802">MKALKFTLSGETAFFKKPDVNTYLYFTYGNIHKVAILGLVGAAIGLAGYNFQEGKEFPQFYSELNNLNIAIAPKNERGYIPKRVQVFNNSVGYASQEQGGNLIVKEQWLEKPKWDIYILIDNNPNMDKITHSFLENSFQYMPYLGKNDHYANITEAVLVDIKETTSFEKVNSLFIREHFEFKKEEKKIFDSGFQHEDMWKYEERLPIALEGNQNQYITVPFIFTNMKVKPKESCKVFAESEKILFFF</sequence>
<proteinExistence type="predicted"/>
<dbReference type="InterPro" id="IPR013421">
    <property type="entry name" value="CRISPR-assoc_prot_Cas5_HALMA"/>
</dbReference>
<evidence type="ECO:0000313" key="2">
    <source>
        <dbReference type="EMBL" id="MBU3161253.1"/>
    </source>
</evidence>
<dbReference type="EMBL" id="JAHLDV010000054">
    <property type="protein sequence ID" value="MBU3161253.1"/>
    <property type="molecule type" value="Genomic_DNA"/>
</dbReference>
<dbReference type="Proteomes" id="UP000776252">
    <property type="component" value="Unassembled WGS sequence"/>
</dbReference>
<evidence type="ECO:0000256" key="1">
    <source>
        <dbReference type="ARBA" id="ARBA00023118"/>
    </source>
</evidence>
<reference evidence="2 3" key="1">
    <citation type="submission" date="2021-06" db="EMBL/GenBank/DDBJ databases">
        <title>Clostridia strains as spoilage organisms.</title>
        <authorList>
            <person name="Wambui J."/>
            <person name="Stephan R."/>
            <person name="Stevens M.J.A."/>
        </authorList>
    </citation>
    <scope>NUCLEOTIDE SEQUENCE [LARGE SCALE GENOMIC DNA]</scope>
    <source>
        <strain evidence="2 3">DSM 14204</strain>
    </source>
</reference>
<name>A0ABS6BXB9_9CLOT</name>
<accession>A0ABS6BXB9</accession>
<dbReference type="InterPro" id="IPR013422">
    <property type="entry name" value="CRISPR-assoc_prot_Cas5_N"/>
</dbReference>
<comment type="caution">
    <text evidence="2">The sequence shown here is derived from an EMBL/GenBank/DDBJ whole genome shotgun (WGS) entry which is preliminary data.</text>
</comment>